<protein>
    <submittedName>
        <fullName evidence="2">Uncharacterized protein</fullName>
    </submittedName>
</protein>
<evidence type="ECO:0000313" key="3">
    <source>
        <dbReference type="Proteomes" id="UP000734511"/>
    </source>
</evidence>
<dbReference type="EMBL" id="JAATEJ010000024">
    <property type="protein sequence ID" value="NJP46762.1"/>
    <property type="molecule type" value="Genomic_DNA"/>
</dbReference>
<dbReference type="RefSeq" id="WP_167985615.1">
    <property type="nucleotide sequence ID" value="NZ_JAATEJ010000024.1"/>
</dbReference>
<proteinExistence type="predicted"/>
<evidence type="ECO:0000313" key="2">
    <source>
        <dbReference type="EMBL" id="NJP46762.1"/>
    </source>
</evidence>
<feature type="region of interest" description="Disordered" evidence="1">
    <location>
        <begin position="1"/>
        <end position="30"/>
    </location>
</feature>
<dbReference type="Proteomes" id="UP000734511">
    <property type="component" value="Unassembled WGS sequence"/>
</dbReference>
<reference evidence="2 3" key="1">
    <citation type="submission" date="2020-03" db="EMBL/GenBank/DDBJ databases">
        <title>WGS of actinomycetes isolated from Thailand.</title>
        <authorList>
            <person name="Thawai C."/>
        </authorList>
    </citation>
    <scope>NUCLEOTIDE SEQUENCE [LARGE SCALE GENOMIC DNA]</scope>
    <source>
        <strain evidence="2 3">PRB2-1</strain>
    </source>
</reference>
<gene>
    <name evidence="2" type="ORF">HCN08_25650</name>
</gene>
<keyword evidence="3" id="KW-1185">Reference proteome</keyword>
<accession>A0ABX0ZVF3</accession>
<name>A0ABX0ZVF3_9ACTN</name>
<evidence type="ECO:0000256" key="1">
    <source>
        <dbReference type="SAM" id="MobiDB-lite"/>
    </source>
</evidence>
<organism evidence="2 3">
    <name type="scientific">Actinacidiphila epipremni</name>
    <dbReference type="NCBI Taxonomy" id="2053013"/>
    <lineage>
        <taxon>Bacteria</taxon>
        <taxon>Bacillati</taxon>
        <taxon>Actinomycetota</taxon>
        <taxon>Actinomycetes</taxon>
        <taxon>Kitasatosporales</taxon>
        <taxon>Streptomycetaceae</taxon>
        <taxon>Actinacidiphila</taxon>
    </lineage>
</organism>
<sequence length="420" mass="42216">MSGIGRPGDGHDGAGAGALAEPAAGRRVRRRPGAARRLAVPAAACVLAAGALAGAGQATAAPAVRATAAAVTWQQTPVDMPWGNLLAVGGDGTPGNTWATGFSLTDDGQATLAASAARWNGTSWMSTSVPVAAAGGYRVYGSRLDSRVGVVAPDDIWAGGDIMTDGPGSGTQPLIEHWDGTAWHQTPADALPAGSEFYGMAALAADDVWAGGLIADAPGLAHWDGRTWTPVTPAALAGLPEYSYVTSLSAAGPDDIWAVGAAGLAVHYDGHSWKKVPLPAVGDDEIWLEGVRTDPVLGTWAAGYRVGADHIRHPLALHAVGGAWRQVPLPAADATQLEDVAFTSAGAVAFGYVDSAAEIGAYGVTLPVAGRGREVPVPTGVGSLNGALAGPGGRSVFVVGAGTFGASAFPPFAARTTSRF</sequence>
<comment type="caution">
    <text evidence="2">The sequence shown here is derived from an EMBL/GenBank/DDBJ whole genome shotgun (WGS) entry which is preliminary data.</text>
</comment>